<feature type="region of interest" description="Disordered" evidence="1">
    <location>
        <begin position="109"/>
        <end position="134"/>
    </location>
</feature>
<evidence type="ECO:0000313" key="3">
    <source>
        <dbReference type="EMBL" id="MCW1913335.1"/>
    </source>
</evidence>
<accession>A0ABT3G0I2</accession>
<name>A0ABT3G0I2_9BACT</name>
<sequence length="303" mass="33280">MKKHLWLIAAFLIPALRAEPAAPAAADAAQTEEAEKKEQFIRVEEKGKATELQTAVVKLTKGDASVELIGAIHIADKKYYQALNTRFESYDALLWEGIGNGRPASLEEIRAEEEEPSEDAEPVAPEKKPKGNLSGLHKAYEAGAKWLDLAYQMKEIDYAKPNFVHADLSYDEFVELQEKRGESLLSFVLKAGLEADQKGVKQPSTFKLLTSLIRGSANGVKRELVHTLGAGDDQVAGLAGESVIISDRNAKCLEVLAREVEAGKKKLGVFYGAAHFPDMVERLVEDGWMLGSTEWVTAWDIGE</sequence>
<dbReference type="PANTHER" id="PTHR35757:SF1">
    <property type="entry name" value="THERMOSOME SUBUNIT GAMMA"/>
    <property type="match status" value="1"/>
</dbReference>
<evidence type="ECO:0000256" key="2">
    <source>
        <dbReference type="SAM" id="SignalP"/>
    </source>
</evidence>
<evidence type="ECO:0008006" key="5">
    <source>
        <dbReference type="Google" id="ProtNLM"/>
    </source>
</evidence>
<feature type="signal peptide" evidence="2">
    <location>
        <begin position="1"/>
        <end position="18"/>
    </location>
</feature>
<evidence type="ECO:0000313" key="4">
    <source>
        <dbReference type="Proteomes" id="UP001165653"/>
    </source>
</evidence>
<protein>
    <recommendedName>
        <fullName evidence="5">TraB/GumN family protein</fullName>
    </recommendedName>
</protein>
<feature type="compositionally biased region" description="Acidic residues" evidence="1">
    <location>
        <begin position="110"/>
        <end position="121"/>
    </location>
</feature>
<keyword evidence="4" id="KW-1185">Reference proteome</keyword>
<keyword evidence="2" id="KW-0732">Signal</keyword>
<reference evidence="3" key="1">
    <citation type="submission" date="2022-10" db="EMBL/GenBank/DDBJ databases">
        <title>Luteolibacter sp. GHJ8, whole genome shotgun sequencing project.</title>
        <authorList>
            <person name="Zhao G."/>
            <person name="Shen L."/>
        </authorList>
    </citation>
    <scope>NUCLEOTIDE SEQUENCE</scope>
    <source>
        <strain evidence="3">GHJ8</strain>
    </source>
</reference>
<gene>
    <name evidence="3" type="ORF">OJ996_07115</name>
</gene>
<dbReference type="EMBL" id="JAPDDR010000003">
    <property type="protein sequence ID" value="MCW1913335.1"/>
    <property type="molecule type" value="Genomic_DNA"/>
</dbReference>
<feature type="chain" id="PRO_5046074990" description="TraB/GumN family protein" evidence="2">
    <location>
        <begin position="19"/>
        <end position="303"/>
    </location>
</feature>
<comment type="caution">
    <text evidence="3">The sequence shown here is derived from an EMBL/GenBank/DDBJ whole genome shotgun (WGS) entry which is preliminary data.</text>
</comment>
<proteinExistence type="predicted"/>
<organism evidence="3 4">
    <name type="scientific">Luteolibacter rhizosphaerae</name>
    <dbReference type="NCBI Taxonomy" id="2989719"/>
    <lineage>
        <taxon>Bacteria</taxon>
        <taxon>Pseudomonadati</taxon>
        <taxon>Verrucomicrobiota</taxon>
        <taxon>Verrucomicrobiia</taxon>
        <taxon>Verrucomicrobiales</taxon>
        <taxon>Verrucomicrobiaceae</taxon>
        <taxon>Luteolibacter</taxon>
    </lineage>
</organism>
<dbReference type="PANTHER" id="PTHR35757">
    <property type="entry name" value="THERMOSOME SUBUNIT GAMMA"/>
    <property type="match status" value="1"/>
</dbReference>
<evidence type="ECO:0000256" key="1">
    <source>
        <dbReference type="SAM" id="MobiDB-lite"/>
    </source>
</evidence>
<dbReference type="Proteomes" id="UP001165653">
    <property type="component" value="Unassembled WGS sequence"/>
</dbReference>
<dbReference type="RefSeq" id="WP_264512682.1">
    <property type="nucleotide sequence ID" value="NZ_JAPDDR010000003.1"/>
</dbReference>